<dbReference type="Gene3D" id="1.25.40.10">
    <property type="entry name" value="Tetratricopeptide repeat domain"/>
    <property type="match status" value="1"/>
</dbReference>
<sequence length="316" mass="35293">MSAALARRKKQKAKAALAASTAEPGTNTMEQRVKHLLSQTDTPSHYEALQLLTSNTHRFLKTGDVEKALKTAFNGTTLLLTYNQIEVASQMSLCYVTTLVDARVPSTEKEVDNILKISELYGKCVDTRDSKKGVYWIEFLRAAMKWSSGMGDTLLGDRKLHGNLGRVLWEQGEKRDSVVSFVLGEEVEEIVSKIWEVETDEGKERDYLFCVGVVNFLAMENIRDASKLVVGFKLKFEADASAPAATRYCTFATWLLEICKRDAGQLYQWLASQFQDITRDPQWGALLTKIGKVYFNIKPPPNMLSMLEGMLGGGGN</sequence>
<dbReference type="GO" id="GO:0005829">
    <property type="term" value="C:cytosol"/>
    <property type="evidence" value="ECO:0007669"/>
    <property type="project" value="TreeGrafter"/>
</dbReference>
<evidence type="ECO:0008006" key="4">
    <source>
        <dbReference type="Google" id="ProtNLM"/>
    </source>
</evidence>
<reference evidence="3" key="1">
    <citation type="journal article" date="2023" name="Commun. Biol.">
        <title>Genome analysis of Parmales, the sister group of diatoms, reveals the evolutionary specialization of diatoms from phago-mixotrophs to photoautotrophs.</title>
        <authorList>
            <person name="Ban H."/>
            <person name="Sato S."/>
            <person name="Yoshikawa S."/>
            <person name="Yamada K."/>
            <person name="Nakamura Y."/>
            <person name="Ichinomiya M."/>
            <person name="Sato N."/>
            <person name="Blanc-Mathieu R."/>
            <person name="Endo H."/>
            <person name="Kuwata A."/>
            <person name="Ogata H."/>
        </authorList>
    </citation>
    <scope>NUCLEOTIDE SEQUENCE [LARGE SCALE GENOMIC DNA]</scope>
    <source>
        <strain evidence="3">NIES 3700</strain>
    </source>
</reference>
<dbReference type="GO" id="GO:0045048">
    <property type="term" value="P:protein insertion into ER membrane"/>
    <property type="evidence" value="ECO:0007669"/>
    <property type="project" value="InterPro"/>
</dbReference>
<protein>
    <recommendedName>
        <fullName evidence="4">Golgi to ER traffic protein 4</fullName>
    </recommendedName>
</protein>
<dbReference type="OrthoDB" id="10252405at2759"/>
<accession>A0A9W6ZZL8</accession>
<dbReference type="Proteomes" id="UP001165122">
    <property type="component" value="Unassembled WGS sequence"/>
</dbReference>
<dbReference type="AlphaFoldDB" id="A0A9W6ZZL8"/>
<dbReference type="InterPro" id="IPR007317">
    <property type="entry name" value="GET4"/>
</dbReference>
<organism evidence="2 3">
    <name type="scientific">Triparma laevis f. longispina</name>
    <dbReference type="NCBI Taxonomy" id="1714387"/>
    <lineage>
        <taxon>Eukaryota</taxon>
        <taxon>Sar</taxon>
        <taxon>Stramenopiles</taxon>
        <taxon>Ochrophyta</taxon>
        <taxon>Bolidophyceae</taxon>
        <taxon>Parmales</taxon>
        <taxon>Triparmaceae</taxon>
        <taxon>Triparma</taxon>
    </lineage>
</organism>
<keyword evidence="3" id="KW-1185">Reference proteome</keyword>
<dbReference type="PANTHER" id="PTHR12875:SF0">
    <property type="entry name" value="GOLGI TO ER TRAFFIC PROTEIN 4 HOMOLOG"/>
    <property type="match status" value="1"/>
</dbReference>
<dbReference type="InterPro" id="IPR011990">
    <property type="entry name" value="TPR-like_helical_dom_sf"/>
</dbReference>
<comment type="similarity">
    <text evidence="1">Belongs to the GET4 family.</text>
</comment>
<evidence type="ECO:0000313" key="2">
    <source>
        <dbReference type="EMBL" id="GMH63269.1"/>
    </source>
</evidence>
<dbReference type="EMBL" id="BRXW01000527">
    <property type="protein sequence ID" value="GMH63269.1"/>
    <property type="molecule type" value="Genomic_DNA"/>
</dbReference>
<dbReference type="Pfam" id="PF04190">
    <property type="entry name" value="GET4"/>
    <property type="match status" value="1"/>
</dbReference>
<name>A0A9W6ZZL8_9STRA</name>
<gene>
    <name evidence="2" type="ORF">TrLO_g6116</name>
</gene>
<comment type="caution">
    <text evidence="2">The sequence shown here is derived from an EMBL/GenBank/DDBJ whole genome shotgun (WGS) entry which is preliminary data.</text>
</comment>
<evidence type="ECO:0000256" key="1">
    <source>
        <dbReference type="ARBA" id="ARBA00005351"/>
    </source>
</evidence>
<dbReference type="PANTHER" id="PTHR12875">
    <property type="entry name" value="GOLGI TO ER TRAFFIC PROTEIN 4 HOMOLOG"/>
    <property type="match status" value="1"/>
</dbReference>
<proteinExistence type="inferred from homology"/>
<evidence type="ECO:0000313" key="3">
    <source>
        <dbReference type="Proteomes" id="UP001165122"/>
    </source>
</evidence>